<proteinExistence type="inferred from homology"/>
<accession>A0ABT4TMN9</accession>
<dbReference type="PANTHER" id="PTHR42800:SF1">
    <property type="entry name" value="EXOINULINASE INUD (AFU_ORTHOLOGUE AFUA_5G00480)"/>
    <property type="match status" value="1"/>
</dbReference>
<reference evidence="8" key="1">
    <citation type="submission" date="2023-01" db="EMBL/GenBank/DDBJ databases">
        <title>Draft genome sequence of Nocardiopsis sp. LSu2-4 isolated from halophytes.</title>
        <authorList>
            <person name="Duangmal K."/>
            <person name="Chantavorakit T."/>
        </authorList>
    </citation>
    <scope>NUCLEOTIDE SEQUENCE</scope>
    <source>
        <strain evidence="8">LSu2-4</strain>
    </source>
</reference>
<evidence type="ECO:0000256" key="4">
    <source>
        <dbReference type="RuleBase" id="RU362110"/>
    </source>
</evidence>
<dbReference type="Gene3D" id="2.60.120.560">
    <property type="entry name" value="Exo-inulinase, domain 1"/>
    <property type="match status" value="1"/>
</dbReference>
<evidence type="ECO:0000259" key="6">
    <source>
        <dbReference type="Pfam" id="PF00251"/>
    </source>
</evidence>
<dbReference type="CDD" id="cd18622">
    <property type="entry name" value="GH32_Inu-like"/>
    <property type="match status" value="1"/>
</dbReference>
<dbReference type="PANTHER" id="PTHR42800">
    <property type="entry name" value="EXOINULINASE INUD (AFU_ORTHOLOGUE AFUA_5G00480)"/>
    <property type="match status" value="1"/>
</dbReference>
<dbReference type="Pfam" id="PF08244">
    <property type="entry name" value="Glyco_hydro_32C"/>
    <property type="match status" value="1"/>
</dbReference>
<dbReference type="Pfam" id="PF00251">
    <property type="entry name" value="Glyco_hydro_32N"/>
    <property type="match status" value="2"/>
</dbReference>
<dbReference type="Gene3D" id="2.115.10.20">
    <property type="entry name" value="Glycosyl hydrolase domain, family 43"/>
    <property type="match status" value="2"/>
</dbReference>
<sequence>MIGTRAARGIVRCCAALAAAACTVPMISPPALAAEHPHRPRVHYTPAENWMNDPNGLVYHDGEYHLYYQHNPEGNAWGNMSWGHAVSPDLVHWEERPLAIPYTEEEHIFSGGVVVDHDNSSGLGTDGEAPMVAVYTSAYTERSEHAGIQAQSLAYSNDGGETWTKYEGNPVLDIGSGEFRDPKVFWYEEGGYWVMAVVVADERVVHFYRSDDLLDWTKLSEFGPAHATGGVWEVPDLFELPVDGGAGGSKWVLVVNLNPGAVAGGSGAQYFVGDFDGVEFTPDRLVTGDDPPEGEVFADFENGYGDWEITNDLDGTGTEGPFGSAPAAGTLPGQQPVDGHRGGHLMNGFVDGDAPRGEAASPAFTIERDYINLLVGGGDNPRSDTGDTSVNLVVDGEVVRTATGRDSEHLDWTAWNVSEYRGRTAHIRVRDDASDGWGHVLLDHIMFSDAPARSGLENYDWLDHGRDYYAAVSYNDAPDDERIMLGWMNNWDYAGDIPTSPWRGAMSLPRRLELATLDGRPQLVQRPVDQLASLRGDIAYSHDALPLDGGERRLPPRAEGEVFELDVELDPETADEIGLTVRQDGTTGTVIGYDARRSRLFVDRERSGDVGFNSAFPSRSSVAVDPGATLELRVVVDTSSVEVFAEGGSRVLTHRIFPGAEATGISLYAEGGRGYARDLSVRPLNPYRDGTAQ</sequence>
<dbReference type="Proteomes" id="UP001165685">
    <property type="component" value="Unassembled WGS sequence"/>
</dbReference>
<keyword evidence="2 4" id="KW-0378">Hydrolase</keyword>
<dbReference type="EMBL" id="JAQFWP010000022">
    <property type="protein sequence ID" value="MDA2805519.1"/>
    <property type="molecule type" value="Genomic_DNA"/>
</dbReference>
<dbReference type="InterPro" id="IPR023296">
    <property type="entry name" value="Glyco_hydro_beta-prop_sf"/>
</dbReference>
<feature type="domain" description="Glycosyl hydrolase family 32 N-terminal" evidence="6">
    <location>
        <begin position="457"/>
        <end position="527"/>
    </location>
</feature>
<evidence type="ECO:0000256" key="2">
    <source>
        <dbReference type="ARBA" id="ARBA00022801"/>
    </source>
</evidence>
<evidence type="ECO:0000256" key="5">
    <source>
        <dbReference type="SAM" id="SignalP"/>
    </source>
</evidence>
<name>A0ABT4TMN9_9ACTN</name>
<feature type="chain" id="PRO_5047019573" evidence="5">
    <location>
        <begin position="34"/>
        <end position="693"/>
    </location>
</feature>
<evidence type="ECO:0000259" key="7">
    <source>
        <dbReference type="Pfam" id="PF08244"/>
    </source>
</evidence>
<comment type="caution">
    <text evidence="8">The sequence shown here is derived from an EMBL/GenBank/DDBJ whole genome shotgun (WGS) entry which is preliminary data.</text>
</comment>
<evidence type="ECO:0000256" key="1">
    <source>
        <dbReference type="ARBA" id="ARBA00009902"/>
    </source>
</evidence>
<keyword evidence="8" id="KW-0456">Lyase</keyword>
<dbReference type="RefSeq" id="WP_270678173.1">
    <property type="nucleotide sequence ID" value="NZ_JAQFWP010000022.1"/>
</dbReference>
<evidence type="ECO:0000313" key="9">
    <source>
        <dbReference type="Proteomes" id="UP001165685"/>
    </source>
</evidence>
<dbReference type="InterPro" id="IPR018053">
    <property type="entry name" value="Glyco_hydro_32_AS"/>
</dbReference>
<dbReference type="SUPFAM" id="SSF49899">
    <property type="entry name" value="Concanavalin A-like lectins/glucanases"/>
    <property type="match status" value="1"/>
</dbReference>
<organism evidence="8 9">
    <name type="scientific">Nocardiopsis suaedae</name>
    <dbReference type="NCBI Taxonomy" id="3018444"/>
    <lineage>
        <taxon>Bacteria</taxon>
        <taxon>Bacillati</taxon>
        <taxon>Actinomycetota</taxon>
        <taxon>Actinomycetes</taxon>
        <taxon>Streptosporangiales</taxon>
        <taxon>Nocardiopsidaceae</taxon>
        <taxon>Nocardiopsis</taxon>
    </lineage>
</organism>
<gene>
    <name evidence="8" type="ORF">O4U47_13440</name>
</gene>
<feature type="domain" description="Glycosyl hydrolase family 32 C-terminal" evidence="7">
    <location>
        <begin position="558"/>
        <end position="681"/>
    </location>
</feature>
<keyword evidence="5" id="KW-0732">Signal</keyword>
<dbReference type="SUPFAM" id="SSF75005">
    <property type="entry name" value="Arabinanase/levansucrase/invertase"/>
    <property type="match status" value="1"/>
</dbReference>
<evidence type="ECO:0000313" key="8">
    <source>
        <dbReference type="EMBL" id="MDA2805519.1"/>
    </source>
</evidence>
<dbReference type="GO" id="GO:0016787">
    <property type="term" value="F:hydrolase activity"/>
    <property type="evidence" value="ECO:0007669"/>
    <property type="project" value="UniProtKB-KW"/>
</dbReference>
<dbReference type="InterPro" id="IPR013320">
    <property type="entry name" value="ConA-like_dom_sf"/>
</dbReference>
<comment type="similarity">
    <text evidence="1 4">Belongs to the glycosyl hydrolase 32 family.</text>
</comment>
<dbReference type="InterPro" id="IPR001362">
    <property type="entry name" value="Glyco_hydro_32"/>
</dbReference>
<dbReference type="InterPro" id="IPR013148">
    <property type="entry name" value="Glyco_hydro_32_N"/>
</dbReference>
<dbReference type="PROSITE" id="PS00609">
    <property type="entry name" value="GLYCOSYL_HYDROL_F32"/>
    <property type="match status" value="1"/>
</dbReference>
<dbReference type="InterPro" id="IPR013189">
    <property type="entry name" value="Glyco_hydro_32_C"/>
</dbReference>
<keyword evidence="3 4" id="KW-0326">Glycosidase</keyword>
<protein>
    <submittedName>
        <fullName evidence="8">Glycoside hydrolase family 32 protein</fullName>
    </submittedName>
</protein>
<feature type="domain" description="Glycosyl hydrolase family 32 N-terminal" evidence="6">
    <location>
        <begin position="43"/>
        <end position="284"/>
    </location>
</feature>
<dbReference type="SMART" id="SM00640">
    <property type="entry name" value="Glyco_32"/>
    <property type="match status" value="1"/>
</dbReference>
<feature type="signal peptide" evidence="5">
    <location>
        <begin position="1"/>
        <end position="33"/>
    </location>
</feature>
<evidence type="ECO:0000256" key="3">
    <source>
        <dbReference type="ARBA" id="ARBA00023295"/>
    </source>
</evidence>
<dbReference type="GO" id="GO:0016829">
    <property type="term" value="F:lyase activity"/>
    <property type="evidence" value="ECO:0007669"/>
    <property type="project" value="UniProtKB-KW"/>
</dbReference>
<keyword evidence="9" id="KW-1185">Reference proteome</keyword>